<name>A0A8H4TRQ8_9HYPO</name>
<proteinExistence type="predicted"/>
<keyword evidence="2" id="KW-1185">Reference proteome</keyword>
<dbReference type="AlphaFoldDB" id="A0A8H4TRQ8"/>
<reference evidence="1" key="1">
    <citation type="journal article" date="2020" name="BMC Genomics">
        <title>Correction to: Identification and distribution of gene clusters required for synthesis of sphingolipid metabolism inhibitors in diverse species of the filamentous fungus Fusarium.</title>
        <authorList>
            <person name="Kim H.S."/>
            <person name="Lohmar J.M."/>
            <person name="Busman M."/>
            <person name="Brown D.W."/>
            <person name="Naumann T.A."/>
            <person name="Divon H.H."/>
            <person name="Lysoe E."/>
            <person name="Uhlig S."/>
            <person name="Proctor R.H."/>
        </authorList>
    </citation>
    <scope>NUCLEOTIDE SEQUENCE</scope>
    <source>
        <strain evidence="1">NRRL 20472</strain>
    </source>
</reference>
<accession>A0A8H4TRQ8</accession>
<comment type="caution">
    <text evidence="1">The sequence shown here is derived from an EMBL/GenBank/DDBJ whole genome shotgun (WGS) entry which is preliminary data.</text>
</comment>
<gene>
    <name evidence="1" type="ORF">FSARC_9158</name>
</gene>
<protein>
    <submittedName>
        <fullName evidence="1">Uncharacterized protein</fullName>
    </submittedName>
</protein>
<evidence type="ECO:0000313" key="2">
    <source>
        <dbReference type="Proteomes" id="UP000622797"/>
    </source>
</evidence>
<dbReference type="OrthoDB" id="10401783at2759"/>
<sequence length="256" mass="29037">MSSEEPEELNLQVLDLNSGEIQSNAGLPCFPCFMREMRATWRLVQKAADGTTPGPTQREQENCTYPSLESRKCTPCDALKHSQCFIVPTLMTGHYVDIRATLNSIDRLLNERNDSGQSYWLSEDSRRGIVKAATRLGVFFIDTVSHHRALHSLNPDAVVFGPFVETYRQLATTRMAQLQEDMGDGLLRLGFSDAEFGRYNDACCRFTHDVDWCLQQSLVDECTRNRVIKNMPVKFVEVPQVDVRRRFGLRLSVPAA</sequence>
<reference evidence="1" key="2">
    <citation type="submission" date="2020-05" db="EMBL/GenBank/DDBJ databases">
        <authorList>
            <person name="Kim H.-S."/>
            <person name="Proctor R.H."/>
            <person name="Brown D.W."/>
        </authorList>
    </citation>
    <scope>NUCLEOTIDE SEQUENCE</scope>
    <source>
        <strain evidence="1">NRRL 20472</strain>
    </source>
</reference>
<evidence type="ECO:0000313" key="1">
    <source>
        <dbReference type="EMBL" id="KAF4962783.1"/>
    </source>
</evidence>
<dbReference type="Proteomes" id="UP000622797">
    <property type="component" value="Unassembled WGS sequence"/>
</dbReference>
<dbReference type="EMBL" id="JABEXW010000524">
    <property type="protein sequence ID" value="KAF4962783.1"/>
    <property type="molecule type" value="Genomic_DNA"/>
</dbReference>
<organism evidence="1 2">
    <name type="scientific">Fusarium sarcochroum</name>
    <dbReference type="NCBI Taxonomy" id="1208366"/>
    <lineage>
        <taxon>Eukaryota</taxon>
        <taxon>Fungi</taxon>
        <taxon>Dikarya</taxon>
        <taxon>Ascomycota</taxon>
        <taxon>Pezizomycotina</taxon>
        <taxon>Sordariomycetes</taxon>
        <taxon>Hypocreomycetidae</taxon>
        <taxon>Hypocreales</taxon>
        <taxon>Nectriaceae</taxon>
        <taxon>Fusarium</taxon>
        <taxon>Fusarium lateritium species complex</taxon>
    </lineage>
</organism>